<evidence type="ECO:0000313" key="3">
    <source>
        <dbReference type="Proteomes" id="UP000827284"/>
    </source>
</evidence>
<dbReference type="InterPro" id="IPR050309">
    <property type="entry name" value="Type-B_Carboxylest/Lipase"/>
</dbReference>
<protein>
    <recommendedName>
        <fullName evidence="1">Carboxylesterase type B domain-containing protein</fullName>
    </recommendedName>
</protein>
<sequence length="563" mass="62379">MATIEVNIANYGTLLGSVDEERQVAVFKNVPYAVVPKRWRPAVKVQPWSGVRDATKQGPVCPQMDSKYPLAQILPEEELKVGDGKNAFGLDFDEHQCLNLNIFVPLDSLKEGAKPVPVMSWVHGGACRDGSNGTPLYDARNVVKRSIQLNQPVIVVALNYRLNVFGFLASKELEEELQEEIASSSEPVPEYDQSVGNWGLMDQKMAFEWVRENISAFGGNARNVTAFGESAGSITIHYHMLCPSHFGLFDHAIMQSGTIHTMRPGHANTDGQAIFDGLLKKLNIPSDLDAKEKVRRLRAIPEDEITLAGSEFSIPGYQPYYDNGKIVPSKISLQLLALDPAAYDPNLKSVLIGANKNEGSAFASMFGELNLTNWPTLHQRYCPAPELNPVFEAVYGVPNTDKDVVRISADWMGDYLFGFPVQRVNQAFMALQKQKPESFQVTRYHFDAEIQKLKDMFPGLGALHAGELPFVFGPPLVETALTEKELSLSAEMQRIWIAFANQAPLAVEDGQVPKTNEALIWTAGHGLEIGESTRFSEHGLLFWDKVAGLLAQKDQALLLQREK</sequence>
<name>A0A9P3M1X5_9FUNG</name>
<dbReference type="AlphaFoldDB" id="A0A9P3M1X5"/>
<dbReference type="Proteomes" id="UP000827284">
    <property type="component" value="Unassembled WGS sequence"/>
</dbReference>
<reference evidence="2" key="1">
    <citation type="submission" date="2021-11" db="EMBL/GenBank/DDBJ databases">
        <authorList>
            <person name="Herlambang A."/>
            <person name="Guo Y."/>
            <person name="Takashima Y."/>
            <person name="Nishizawa T."/>
        </authorList>
    </citation>
    <scope>NUCLEOTIDE SEQUENCE</scope>
    <source>
        <strain evidence="2">E1425</strain>
    </source>
</reference>
<dbReference type="SUPFAM" id="SSF53474">
    <property type="entry name" value="alpha/beta-Hydrolases"/>
    <property type="match status" value="1"/>
</dbReference>
<dbReference type="Gene3D" id="3.40.50.1820">
    <property type="entry name" value="alpha/beta hydrolase"/>
    <property type="match status" value="1"/>
</dbReference>
<dbReference type="OrthoDB" id="408631at2759"/>
<dbReference type="EMBL" id="BQFW01000015">
    <property type="protein sequence ID" value="GJJ78758.1"/>
    <property type="molecule type" value="Genomic_DNA"/>
</dbReference>
<reference evidence="2" key="2">
    <citation type="journal article" date="2022" name="Microbiol. Resour. Announc.">
        <title>Whole-Genome Sequence of Entomortierella parvispora E1425, a Mucoromycotan Fungus Associated with Burkholderiaceae-Related Endosymbiotic Bacteria.</title>
        <authorList>
            <person name="Herlambang A."/>
            <person name="Guo Y."/>
            <person name="Takashima Y."/>
            <person name="Narisawa K."/>
            <person name="Ohta H."/>
            <person name="Nishizawa T."/>
        </authorList>
    </citation>
    <scope>NUCLEOTIDE SEQUENCE</scope>
    <source>
        <strain evidence="2">E1425</strain>
    </source>
</reference>
<dbReference type="InterPro" id="IPR029058">
    <property type="entry name" value="AB_hydrolase_fold"/>
</dbReference>
<dbReference type="InterPro" id="IPR002018">
    <property type="entry name" value="CarbesteraseB"/>
</dbReference>
<comment type="caution">
    <text evidence="2">The sequence shown here is derived from an EMBL/GenBank/DDBJ whole genome shotgun (WGS) entry which is preliminary data.</text>
</comment>
<accession>A0A9P3M1X5</accession>
<organism evidence="2 3">
    <name type="scientific">Entomortierella parvispora</name>
    <dbReference type="NCBI Taxonomy" id="205924"/>
    <lineage>
        <taxon>Eukaryota</taxon>
        <taxon>Fungi</taxon>
        <taxon>Fungi incertae sedis</taxon>
        <taxon>Mucoromycota</taxon>
        <taxon>Mortierellomycotina</taxon>
        <taxon>Mortierellomycetes</taxon>
        <taxon>Mortierellales</taxon>
        <taxon>Mortierellaceae</taxon>
        <taxon>Entomortierella</taxon>
    </lineage>
</organism>
<feature type="domain" description="Carboxylesterase type B" evidence="1">
    <location>
        <begin position="6"/>
        <end position="502"/>
    </location>
</feature>
<evidence type="ECO:0000259" key="1">
    <source>
        <dbReference type="Pfam" id="PF00135"/>
    </source>
</evidence>
<dbReference type="Pfam" id="PF00135">
    <property type="entry name" value="COesterase"/>
    <property type="match status" value="1"/>
</dbReference>
<dbReference type="PANTHER" id="PTHR11559">
    <property type="entry name" value="CARBOXYLESTERASE"/>
    <property type="match status" value="1"/>
</dbReference>
<gene>
    <name evidence="2" type="ORF">EMPS_11117</name>
</gene>
<evidence type="ECO:0000313" key="2">
    <source>
        <dbReference type="EMBL" id="GJJ78758.1"/>
    </source>
</evidence>
<proteinExistence type="predicted"/>
<keyword evidence="3" id="KW-1185">Reference proteome</keyword>